<dbReference type="EMBL" id="CP032568">
    <property type="protein sequence ID" value="AYF76834.1"/>
    <property type="molecule type" value="Genomic_DNA"/>
</dbReference>
<dbReference type="KEGG" id="nyu:D7D52_26860"/>
<feature type="compositionally biased region" description="Polar residues" evidence="1">
    <location>
        <begin position="60"/>
        <end position="84"/>
    </location>
</feature>
<name>A0A386ZI77_9NOCA</name>
<dbReference type="RefSeq" id="WP_120740727.1">
    <property type="nucleotide sequence ID" value="NZ_CP032568.1"/>
</dbReference>
<organism evidence="3 4">
    <name type="scientific">Nocardia yunnanensis</name>
    <dbReference type="NCBI Taxonomy" id="2382165"/>
    <lineage>
        <taxon>Bacteria</taxon>
        <taxon>Bacillati</taxon>
        <taxon>Actinomycetota</taxon>
        <taxon>Actinomycetes</taxon>
        <taxon>Mycobacteriales</taxon>
        <taxon>Nocardiaceae</taxon>
        <taxon>Nocardia</taxon>
    </lineage>
</organism>
<proteinExistence type="predicted"/>
<feature type="region of interest" description="Disordered" evidence="1">
    <location>
        <begin position="43"/>
        <end position="100"/>
    </location>
</feature>
<evidence type="ECO:0000256" key="1">
    <source>
        <dbReference type="SAM" id="MobiDB-lite"/>
    </source>
</evidence>
<dbReference type="Proteomes" id="UP000267164">
    <property type="component" value="Chromosome"/>
</dbReference>
<dbReference type="AlphaFoldDB" id="A0A386ZI77"/>
<accession>A0A386ZI77</accession>
<gene>
    <name evidence="3" type="ORF">D7D52_26860</name>
</gene>
<feature type="signal peptide" evidence="2">
    <location>
        <begin position="1"/>
        <end position="24"/>
    </location>
</feature>
<evidence type="ECO:0008006" key="5">
    <source>
        <dbReference type="Google" id="ProtNLM"/>
    </source>
</evidence>
<feature type="chain" id="PRO_5017455861" description="ATP-binding protein" evidence="2">
    <location>
        <begin position="25"/>
        <end position="100"/>
    </location>
</feature>
<evidence type="ECO:0000313" key="3">
    <source>
        <dbReference type="EMBL" id="AYF76834.1"/>
    </source>
</evidence>
<evidence type="ECO:0000256" key="2">
    <source>
        <dbReference type="SAM" id="SignalP"/>
    </source>
</evidence>
<keyword evidence="4" id="KW-1185">Reference proteome</keyword>
<sequence>MRKMLGVAAAATGLLFVGAGVASADATTTTGSSDILRAIQTGSANSGSAVNNPLPKPTAATDSGSSSILRGIQTGSANSGSAVNNPLPKPAADPTPLALG</sequence>
<reference evidence="3 4" key="1">
    <citation type="submission" date="2018-09" db="EMBL/GenBank/DDBJ databases">
        <title>Nocardia yunnanensis sp. nov., an actinomycete isolated from a soil sample.</title>
        <authorList>
            <person name="Zhang J."/>
        </authorList>
    </citation>
    <scope>NUCLEOTIDE SEQUENCE [LARGE SCALE GENOMIC DNA]</scope>
    <source>
        <strain evidence="3 4">CFHS0054</strain>
    </source>
</reference>
<keyword evidence="2" id="KW-0732">Signal</keyword>
<evidence type="ECO:0000313" key="4">
    <source>
        <dbReference type="Proteomes" id="UP000267164"/>
    </source>
</evidence>
<protein>
    <recommendedName>
        <fullName evidence="5">ATP-binding protein</fullName>
    </recommendedName>
</protein>